<dbReference type="Gene3D" id="3.20.20.80">
    <property type="entry name" value="Glycosidases"/>
    <property type="match status" value="1"/>
</dbReference>
<protein>
    <submittedName>
        <fullName evidence="2">Beta-galactosidase</fullName>
    </submittedName>
</protein>
<dbReference type="eggNOG" id="COG3250">
    <property type="taxonomic scope" value="Bacteria"/>
</dbReference>
<evidence type="ECO:0000313" key="2">
    <source>
        <dbReference type="EMBL" id="GAE92000.1"/>
    </source>
</evidence>
<dbReference type="SUPFAM" id="SSF51445">
    <property type="entry name" value="(Trans)glycosidases"/>
    <property type="match status" value="1"/>
</dbReference>
<dbReference type="Proteomes" id="UP000019102">
    <property type="component" value="Unassembled WGS sequence"/>
</dbReference>
<dbReference type="PANTHER" id="PTHR10066">
    <property type="entry name" value="BETA-GLUCURONIDASE"/>
    <property type="match status" value="1"/>
</dbReference>
<dbReference type="RefSeq" id="WP_369403437.1">
    <property type="nucleotide sequence ID" value="NZ_BAVS01000002.1"/>
</dbReference>
<evidence type="ECO:0000256" key="1">
    <source>
        <dbReference type="ARBA" id="ARBA00007401"/>
    </source>
</evidence>
<dbReference type="AlphaFoldDB" id="W4VF36"/>
<comment type="caution">
    <text evidence="2">The sequence shown here is derived from an EMBL/GenBank/DDBJ whole genome shotgun (WGS) entry which is preliminary data.</text>
</comment>
<keyword evidence="3" id="KW-1185">Reference proteome</keyword>
<dbReference type="InterPro" id="IPR017853">
    <property type="entry name" value="GH"/>
</dbReference>
<dbReference type="EMBL" id="BAVS01000002">
    <property type="protein sequence ID" value="GAE92000.1"/>
    <property type="molecule type" value="Genomic_DNA"/>
</dbReference>
<evidence type="ECO:0000313" key="3">
    <source>
        <dbReference type="Proteomes" id="UP000019102"/>
    </source>
</evidence>
<proteinExistence type="inferred from homology"/>
<accession>W4VF36</accession>
<dbReference type="PANTHER" id="PTHR10066:SF67">
    <property type="entry name" value="BETA-GLUCURONIDASE"/>
    <property type="match status" value="1"/>
</dbReference>
<comment type="similarity">
    <text evidence="1">Belongs to the glycosyl hydrolase 2 family.</text>
</comment>
<reference evidence="2 3" key="1">
    <citation type="journal article" date="2014" name="Genome Announc.">
        <title>Draft Genome Sequence of the Boron-Tolerant and Moderately Halotolerant Bacterium Gracilibacillus boraciitolerans JCM 21714T.</title>
        <authorList>
            <person name="Ahmed I."/>
            <person name="Oshima K."/>
            <person name="Suda W."/>
            <person name="Kitamura K."/>
            <person name="Iida T."/>
            <person name="Ohmori Y."/>
            <person name="Fujiwara T."/>
            <person name="Hattori M."/>
            <person name="Ohkuma M."/>
        </authorList>
    </citation>
    <scope>NUCLEOTIDE SEQUENCE [LARGE SCALE GENOMIC DNA]</scope>
    <source>
        <strain evidence="2 3">JCM 21714</strain>
    </source>
</reference>
<dbReference type="GO" id="GO:0004566">
    <property type="term" value="F:beta-glucuronidase activity"/>
    <property type="evidence" value="ECO:0007669"/>
    <property type="project" value="TreeGrafter"/>
</dbReference>
<dbReference type="GO" id="GO:0019391">
    <property type="term" value="P:glucuronoside catabolic process"/>
    <property type="evidence" value="ECO:0007669"/>
    <property type="project" value="TreeGrafter"/>
</dbReference>
<organism evidence="2 3">
    <name type="scientific">Gracilibacillus boraciitolerans JCM 21714</name>
    <dbReference type="NCBI Taxonomy" id="1298598"/>
    <lineage>
        <taxon>Bacteria</taxon>
        <taxon>Bacillati</taxon>
        <taxon>Bacillota</taxon>
        <taxon>Bacilli</taxon>
        <taxon>Bacillales</taxon>
        <taxon>Bacillaceae</taxon>
        <taxon>Gracilibacillus</taxon>
    </lineage>
</organism>
<sequence length="110" mass="12870">MADQLGGKGKPMIMSEFGADGLYGYRSPNQVKGTEERQAEIIEENLKAYESKEYLSGMFIWQFSDCRVTEEKWFKTRSGTLNNKGIVDMYRRPKLAYNVVKKRWKRSENE</sequence>
<name>W4VF36_9BACI</name>
<gene>
    <name evidence="2" type="ORF">JCM21714_975</name>
</gene>
<dbReference type="GO" id="GO:0030246">
    <property type="term" value="F:carbohydrate binding"/>
    <property type="evidence" value="ECO:0007669"/>
    <property type="project" value="TreeGrafter"/>
</dbReference>
<dbReference type="STRING" id="1298598.JCM21714_975"/>